<dbReference type="EMBL" id="AY728386">
    <property type="protein sequence ID" value="AAW56977.1"/>
    <property type="molecule type" value="Genomic_DNA"/>
</dbReference>
<protein>
    <submittedName>
        <fullName evidence="1">Uncharacterized protein cyr0003</fullName>
    </submittedName>
</protein>
<dbReference type="Gene3D" id="3.40.30.10">
    <property type="entry name" value="Glutaredoxin"/>
    <property type="match status" value="1"/>
</dbReference>
<gene>
    <name evidence="1" type="primary">cyr0003</name>
</gene>
<accession>A1KYC4</accession>
<reference evidence="1" key="1">
    <citation type="journal article" date="2008" name="BMC Evol. Biol.">
        <title>The cyanobacterial endosymbiont of the unicellular algae Rhopalodia gibba shows reductive genome evolution.</title>
        <authorList>
            <person name="Kneip C."/>
            <person name="Voss C."/>
            <person name="Lockhart P.J."/>
            <person name="Maier U.G."/>
        </authorList>
    </citation>
    <scope>NUCLEOTIDE SEQUENCE</scope>
    <source>
        <strain evidence="1">ATCC 51142</strain>
    </source>
</reference>
<evidence type="ECO:0000313" key="1">
    <source>
        <dbReference type="EMBL" id="AAW56977.1"/>
    </source>
</evidence>
<dbReference type="SUPFAM" id="SSF52833">
    <property type="entry name" value="Thioredoxin-like"/>
    <property type="match status" value="1"/>
</dbReference>
<dbReference type="AlphaFoldDB" id="A1KYC4"/>
<proteinExistence type="predicted"/>
<sequence length="198" mass="21955">MSSPNSSQTIPSQLQGKFVGFVYKSNGQSKALILAVGERELKIKIDKSLRDTKSLNVLPGEWISIAGEQEFKGNFTKLKLKAYEITRLSCNVECDQEKENDATVNPRGKTCPKKGKILLCGKSDCAKRGGRKLHQMLEQTLCNLGLQDHVTIEKTSCQKRCGKAPNLILMPGKAKHSKANPKNIAELLEEHYITSLNK</sequence>
<dbReference type="CDD" id="cd02980">
    <property type="entry name" value="TRX_Fd_family"/>
    <property type="match status" value="1"/>
</dbReference>
<dbReference type="InterPro" id="IPR036249">
    <property type="entry name" value="Thioredoxin-like_sf"/>
</dbReference>
<name>A1KYC4_CROS5</name>
<organism evidence="1">
    <name type="scientific">Crocosphaera subtropica (strain ATCC 51142 / BH68)</name>
    <name type="common">Cyanothece sp. (strain ATCC 51142)</name>
    <dbReference type="NCBI Taxonomy" id="43989"/>
    <lineage>
        <taxon>Bacteria</taxon>
        <taxon>Bacillati</taxon>
        <taxon>Cyanobacteriota</taxon>
        <taxon>Cyanophyceae</taxon>
        <taxon>Oscillatoriophycideae</taxon>
        <taxon>Chroococcales</taxon>
        <taxon>Aphanothecaceae</taxon>
        <taxon>Crocosphaera</taxon>
        <taxon>Crocosphaera subtropica</taxon>
    </lineage>
</organism>